<reference evidence="2" key="1">
    <citation type="submission" date="2016-11" db="UniProtKB">
        <authorList>
            <consortium name="WormBaseParasite"/>
        </authorList>
    </citation>
    <scope>IDENTIFICATION</scope>
    <source>
        <strain evidence="2">KR3021</strain>
    </source>
</reference>
<evidence type="ECO:0000313" key="2">
    <source>
        <dbReference type="WBParaSite" id="RSKR_0001077500.1"/>
    </source>
</evidence>
<sequence length="628" mass="70433">MSVGPPKDNWNLTYCILFLHGIGVLLPWNMLTTIAQDYYVDLKLSDHDASGNITTQSTYALNFFSYLGIFAQAPNFILNVVNLVLRIKGDLLNRVMAMIIVLFVSVVFTMIWIWIDTDAWKTLFFWMTMVSFIIFNGAGGVYQNSMFGVAAVLPSKFTNAIIFGNNVCGTFIAIINIITIAALSDKPKIAATVYFAVSLAIVLVCFLSVPVLKKLPFYQYYENLSKFPQKDEEDQEEVVLNMATYCVYKMSGDLNQDLSNHLADISIKYVNELYDGKKAVVFSPISLQIALAMAYAGAGGKTEEELGQFLGNGAAVEKIHNKFHVILTELAAPPANEWIKCSLKSANKIYIKDDYEVLDSYKNSLSKFYDGQFESINFNDSENAAKVMNKFVSDATNEKIKDLIAADAINNLTRIILINCLYFKGDWVKKFKPHNTEKDQFYGKENVSREMEFMKRNDFMLYNENDSFQCLTLPFDNQSIKMVIVLPKKRFGLGEVFESVNGSDFLKLVKGSENQGVDISIPKFKIESKFGLNDSLKKMGINDAFVGNVADFSGITMQDRLSISSVVQKVVIDVNEDGCEAAAATGLMMELCCMPMVPEDPIIFKADQPFAFFLIHDDSTVLFNGIYQ</sequence>
<proteinExistence type="predicted"/>
<accession>A0AC35UF02</accession>
<evidence type="ECO:0000313" key="1">
    <source>
        <dbReference type="Proteomes" id="UP000095286"/>
    </source>
</evidence>
<organism evidence="1 2">
    <name type="scientific">Rhabditophanes sp. KR3021</name>
    <dbReference type="NCBI Taxonomy" id="114890"/>
    <lineage>
        <taxon>Eukaryota</taxon>
        <taxon>Metazoa</taxon>
        <taxon>Ecdysozoa</taxon>
        <taxon>Nematoda</taxon>
        <taxon>Chromadorea</taxon>
        <taxon>Rhabditida</taxon>
        <taxon>Tylenchina</taxon>
        <taxon>Panagrolaimomorpha</taxon>
        <taxon>Strongyloidoidea</taxon>
        <taxon>Alloionematidae</taxon>
        <taxon>Rhabditophanes</taxon>
    </lineage>
</organism>
<dbReference type="WBParaSite" id="RSKR_0001077500.1">
    <property type="protein sequence ID" value="RSKR_0001077500.1"/>
    <property type="gene ID" value="RSKR_0001077500"/>
</dbReference>
<dbReference type="Proteomes" id="UP000095286">
    <property type="component" value="Unplaced"/>
</dbReference>
<protein>
    <submittedName>
        <fullName evidence="2">SERPIN domain-containing protein</fullName>
    </submittedName>
</protein>
<name>A0AC35UF02_9BILA</name>